<evidence type="ECO:0000313" key="1">
    <source>
        <dbReference type="EMBL" id="KAH3746738.1"/>
    </source>
</evidence>
<protein>
    <submittedName>
        <fullName evidence="1">Uncharacterized protein</fullName>
    </submittedName>
</protein>
<gene>
    <name evidence="1" type="ORF">DPMN_181153</name>
</gene>
<dbReference type="EMBL" id="JAIWYP010000010">
    <property type="protein sequence ID" value="KAH3746738.1"/>
    <property type="molecule type" value="Genomic_DNA"/>
</dbReference>
<proteinExistence type="predicted"/>
<name>A0A9D4I434_DREPO</name>
<reference evidence="1" key="2">
    <citation type="submission" date="2020-11" db="EMBL/GenBank/DDBJ databases">
        <authorList>
            <person name="McCartney M.A."/>
            <person name="Auch B."/>
            <person name="Kono T."/>
            <person name="Mallez S."/>
            <person name="Becker A."/>
            <person name="Gohl D.M."/>
            <person name="Silverstein K.A.T."/>
            <person name="Koren S."/>
            <person name="Bechman K.B."/>
            <person name="Herman A."/>
            <person name="Abrahante J.E."/>
            <person name="Garbe J."/>
        </authorList>
    </citation>
    <scope>NUCLEOTIDE SEQUENCE</scope>
    <source>
        <strain evidence="1">Duluth1</strain>
        <tissue evidence="1">Whole animal</tissue>
    </source>
</reference>
<reference evidence="1" key="1">
    <citation type="journal article" date="2019" name="bioRxiv">
        <title>The Genome of the Zebra Mussel, Dreissena polymorpha: A Resource for Invasive Species Research.</title>
        <authorList>
            <person name="McCartney M.A."/>
            <person name="Auch B."/>
            <person name="Kono T."/>
            <person name="Mallez S."/>
            <person name="Zhang Y."/>
            <person name="Obille A."/>
            <person name="Becker A."/>
            <person name="Abrahante J.E."/>
            <person name="Garbe J."/>
            <person name="Badalamenti J.P."/>
            <person name="Herman A."/>
            <person name="Mangelson H."/>
            <person name="Liachko I."/>
            <person name="Sullivan S."/>
            <person name="Sone E.D."/>
            <person name="Koren S."/>
            <person name="Silverstein K.A.T."/>
            <person name="Beckman K.B."/>
            <person name="Gohl D.M."/>
        </authorList>
    </citation>
    <scope>NUCLEOTIDE SEQUENCE</scope>
    <source>
        <strain evidence="1">Duluth1</strain>
        <tissue evidence="1">Whole animal</tissue>
    </source>
</reference>
<dbReference type="Proteomes" id="UP000828390">
    <property type="component" value="Unassembled WGS sequence"/>
</dbReference>
<dbReference type="AlphaFoldDB" id="A0A9D4I434"/>
<organism evidence="1 2">
    <name type="scientific">Dreissena polymorpha</name>
    <name type="common">Zebra mussel</name>
    <name type="synonym">Mytilus polymorpha</name>
    <dbReference type="NCBI Taxonomy" id="45954"/>
    <lineage>
        <taxon>Eukaryota</taxon>
        <taxon>Metazoa</taxon>
        <taxon>Spiralia</taxon>
        <taxon>Lophotrochozoa</taxon>
        <taxon>Mollusca</taxon>
        <taxon>Bivalvia</taxon>
        <taxon>Autobranchia</taxon>
        <taxon>Heteroconchia</taxon>
        <taxon>Euheterodonta</taxon>
        <taxon>Imparidentia</taxon>
        <taxon>Neoheterodontei</taxon>
        <taxon>Myida</taxon>
        <taxon>Dreissenoidea</taxon>
        <taxon>Dreissenidae</taxon>
        <taxon>Dreissena</taxon>
    </lineage>
</organism>
<sequence length="56" mass="6281">MDDSKVAWSRLDSDGNYHAKNWDASDDAVDKPVELFGILSAEPYLVRFVCSCFPKA</sequence>
<evidence type="ECO:0000313" key="2">
    <source>
        <dbReference type="Proteomes" id="UP000828390"/>
    </source>
</evidence>
<accession>A0A9D4I434</accession>
<comment type="caution">
    <text evidence="1">The sequence shown here is derived from an EMBL/GenBank/DDBJ whole genome shotgun (WGS) entry which is preliminary data.</text>
</comment>
<keyword evidence="2" id="KW-1185">Reference proteome</keyword>